<dbReference type="SUPFAM" id="SSF55874">
    <property type="entry name" value="ATPase domain of HSP90 chaperone/DNA topoisomerase II/histidine kinase"/>
    <property type="match status" value="1"/>
</dbReference>
<organism evidence="7 8">
    <name type="scientific">Maribacter algicola</name>
    <dbReference type="NCBI Taxonomy" id="2498892"/>
    <lineage>
        <taxon>Bacteria</taxon>
        <taxon>Pseudomonadati</taxon>
        <taxon>Bacteroidota</taxon>
        <taxon>Flavobacteriia</taxon>
        <taxon>Flavobacteriales</taxon>
        <taxon>Flavobacteriaceae</taxon>
        <taxon>Maribacter</taxon>
    </lineage>
</organism>
<keyword evidence="1" id="KW-0808">Transferase</keyword>
<dbReference type="OrthoDB" id="943406at2"/>
<protein>
    <submittedName>
        <fullName evidence="7">ATP-binding protein</fullName>
    </submittedName>
</protein>
<dbReference type="EMBL" id="QUSX01000002">
    <property type="protein sequence ID" value="RRQ48635.1"/>
    <property type="molecule type" value="Genomic_DNA"/>
</dbReference>
<proteinExistence type="predicted"/>
<dbReference type="InterPro" id="IPR019734">
    <property type="entry name" value="TPR_rpt"/>
</dbReference>
<keyword evidence="8" id="KW-1185">Reference proteome</keyword>
<keyword evidence="5" id="KW-1133">Transmembrane helix</keyword>
<sequence>MGFKKISFLFFMMVAVNCVIAQSAIDSSSYYYKAILAPQTSEHLPMGIQYYKKQLELHEKQKDTIHSISVLRLLAIGEFKIGNIYDSETYIVEALQLVKANSFADTLVNAKIGLYNQLGRVYRSQLNFDEAMKAFNEALGVAPTIKDSIVPLNNKANIFKDLEKYDDAAKIYAFLAEKSRILNDSIQWALALDNLGAVQSQLKDDGALDNLIKAKEIWKNKNYLTGLYSSFKNLSYYFKDAGDDITSKSYADSAYAVAQKINSSTYTMDALSLYLQQSNDPKIVAYKMLKDSIEIAKTISENKNAYAKYNLAEEQKKTEASNLLREIERRKRIQYQAMVTIALVLLVASFFVYRYRYKKMKVEEVYKTESRISKKVHDEVANDMYRVMARLEMAENNKEETLDRLEKIYLKTRNISKETGTVDVGPNFGLDLHDMLLGYKNQRVSVVTVNLNKIHWDQYSDIKKVGIYRLLQELMTNMGKHSKASSVAISFEGKKKKLQIKYSDNGIGCTLKKTGGLQNAENRINSLNGNISFETSPGNGFKANILV</sequence>
<name>A0A426RHY7_9FLAO</name>
<dbReference type="SMART" id="SM00028">
    <property type="entry name" value="TPR"/>
    <property type="match status" value="3"/>
</dbReference>
<dbReference type="GO" id="GO:0016301">
    <property type="term" value="F:kinase activity"/>
    <property type="evidence" value="ECO:0007669"/>
    <property type="project" value="UniProtKB-KW"/>
</dbReference>
<evidence type="ECO:0000256" key="1">
    <source>
        <dbReference type="ARBA" id="ARBA00022679"/>
    </source>
</evidence>
<feature type="repeat" description="TPR" evidence="4">
    <location>
        <begin position="112"/>
        <end position="145"/>
    </location>
</feature>
<dbReference type="GO" id="GO:0005524">
    <property type="term" value="F:ATP binding"/>
    <property type="evidence" value="ECO:0007669"/>
    <property type="project" value="UniProtKB-KW"/>
</dbReference>
<feature type="transmembrane region" description="Helical" evidence="5">
    <location>
        <begin position="333"/>
        <end position="353"/>
    </location>
</feature>
<keyword evidence="3" id="KW-0902">Two-component regulatory system</keyword>
<dbReference type="PANTHER" id="PTHR24421:SF60">
    <property type="entry name" value="SENSOR HISTIDINE KINASE COMP"/>
    <property type="match status" value="1"/>
</dbReference>
<dbReference type="PANTHER" id="PTHR24421">
    <property type="entry name" value="NITRATE/NITRITE SENSOR PROTEIN NARX-RELATED"/>
    <property type="match status" value="1"/>
</dbReference>
<evidence type="ECO:0000313" key="8">
    <source>
        <dbReference type="Proteomes" id="UP000286990"/>
    </source>
</evidence>
<dbReference type="Proteomes" id="UP000286990">
    <property type="component" value="Unassembled WGS sequence"/>
</dbReference>
<keyword evidence="7" id="KW-0067">ATP-binding</keyword>
<dbReference type="Pfam" id="PF13181">
    <property type="entry name" value="TPR_8"/>
    <property type="match status" value="1"/>
</dbReference>
<keyword evidence="5" id="KW-0472">Membrane</keyword>
<dbReference type="InterPro" id="IPR050482">
    <property type="entry name" value="Sensor_HK_TwoCompSys"/>
</dbReference>
<dbReference type="Gene3D" id="1.25.40.10">
    <property type="entry name" value="Tetratricopeptide repeat domain"/>
    <property type="match status" value="2"/>
</dbReference>
<feature type="chain" id="PRO_5018994726" evidence="6">
    <location>
        <begin position="22"/>
        <end position="547"/>
    </location>
</feature>
<feature type="signal peptide" evidence="6">
    <location>
        <begin position="1"/>
        <end position="21"/>
    </location>
</feature>
<reference evidence="8" key="2">
    <citation type="submission" date="2018-12" db="EMBL/GenBank/DDBJ databases">
        <title>Maribacter lutimaris sp. nov., isolated from marine sediment.</title>
        <authorList>
            <person name="Kim K.K."/>
        </authorList>
    </citation>
    <scope>NUCLEOTIDE SEQUENCE [LARGE SCALE GENOMIC DNA]</scope>
    <source>
        <strain evidence="8">PoM-212</strain>
    </source>
</reference>
<dbReference type="GO" id="GO:0000160">
    <property type="term" value="P:phosphorelay signal transduction system"/>
    <property type="evidence" value="ECO:0007669"/>
    <property type="project" value="UniProtKB-KW"/>
</dbReference>
<dbReference type="InterPro" id="IPR036890">
    <property type="entry name" value="HATPase_C_sf"/>
</dbReference>
<evidence type="ECO:0000256" key="3">
    <source>
        <dbReference type="ARBA" id="ARBA00023012"/>
    </source>
</evidence>
<evidence type="ECO:0000256" key="5">
    <source>
        <dbReference type="SAM" id="Phobius"/>
    </source>
</evidence>
<evidence type="ECO:0000256" key="4">
    <source>
        <dbReference type="PROSITE-ProRule" id="PRU00339"/>
    </source>
</evidence>
<reference evidence="8" key="1">
    <citation type="submission" date="2018-08" db="EMBL/GenBank/DDBJ databases">
        <authorList>
            <person name="Khan S.A."/>
            <person name="J S.E."/>
        </authorList>
    </citation>
    <scope>NUCLEOTIDE SEQUENCE [LARGE SCALE GENOMIC DNA]</scope>
    <source>
        <strain evidence="8">PoM-212</strain>
    </source>
</reference>
<dbReference type="InterPro" id="IPR011990">
    <property type="entry name" value="TPR-like_helical_dom_sf"/>
</dbReference>
<keyword evidence="7" id="KW-0547">Nucleotide-binding</keyword>
<keyword evidence="4" id="KW-0802">TPR repeat</keyword>
<evidence type="ECO:0000313" key="7">
    <source>
        <dbReference type="EMBL" id="RRQ48635.1"/>
    </source>
</evidence>
<comment type="caution">
    <text evidence="7">The sequence shown here is derived from an EMBL/GenBank/DDBJ whole genome shotgun (WGS) entry which is preliminary data.</text>
</comment>
<evidence type="ECO:0000256" key="2">
    <source>
        <dbReference type="ARBA" id="ARBA00022777"/>
    </source>
</evidence>
<dbReference type="SUPFAM" id="SSF48452">
    <property type="entry name" value="TPR-like"/>
    <property type="match status" value="1"/>
</dbReference>
<keyword evidence="5" id="KW-0812">Transmembrane</keyword>
<dbReference type="AlphaFoldDB" id="A0A426RHY7"/>
<dbReference type="PROSITE" id="PS50005">
    <property type="entry name" value="TPR"/>
    <property type="match status" value="1"/>
</dbReference>
<keyword evidence="2" id="KW-0418">Kinase</keyword>
<accession>A0A426RHY7</accession>
<dbReference type="SUPFAM" id="SSF81901">
    <property type="entry name" value="HCP-like"/>
    <property type="match status" value="1"/>
</dbReference>
<keyword evidence="6" id="KW-0732">Signal</keyword>
<evidence type="ECO:0000256" key="6">
    <source>
        <dbReference type="SAM" id="SignalP"/>
    </source>
</evidence>
<dbReference type="RefSeq" id="WP_125223355.1">
    <property type="nucleotide sequence ID" value="NZ_QUSX01000002.1"/>
</dbReference>
<dbReference type="Gene3D" id="3.30.565.10">
    <property type="entry name" value="Histidine kinase-like ATPase, C-terminal domain"/>
    <property type="match status" value="1"/>
</dbReference>
<gene>
    <name evidence="7" type="ORF">DZC72_13185</name>
</gene>